<name>A0ABW5XAC2_9FLAO</name>
<organism evidence="1 2">
    <name type="scientific">Christiangramia antarctica</name>
    <dbReference type="NCBI Taxonomy" id="2058158"/>
    <lineage>
        <taxon>Bacteria</taxon>
        <taxon>Pseudomonadati</taxon>
        <taxon>Bacteroidota</taxon>
        <taxon>Flavobacteriia</taxon>
        <taxon>Flavobacteriales</taxon>
        <taxon>Flavobacteriaceae</taxon>
        <taxon>Christiangramia</taxon>
    </lineage>
</organism>
<accession>A0ABW5XAC2</accession>
<dbReference type="EMBL" id="JBHUOJ010000039">
    <property type="protein sequence ID" value="MFD2835294.1"/>
    <property type="molecule type" value="Genomic_DNA"/>
</dbReference>
<gene>
    <name evidence="1" type="ORF">ACFSYS_18530</name>
</gene>
<reference evidence="2" key="1">
    <citation type="journal article" date="2019" name="Int. J. Syst. Evol. Microbiol.">
        <title>The Global Catalogue of Microorganisms (GCM) 10K type strain sequencing project: providing services to taxonomists for standard genome sequencing and annotation.</title>
        <authorList>
            <consortium name="The Broad Institute Genomics Platform"/>
            <consortium name="The Broad Institute Genome Sequencing Center for Infectious Disease"/>
            <person name="Wu L."/>
            <person name="Ma J."/>
        </authorList>
    </citation>
    <scope>NUCLEOTIDE SEQUENCE [LARGE SCALE GENOMIC DNA]</scope>
    <source>
        <strain evidence="2">KCTC 52925</strain>
    </source>
</reference>
<protein>
    <submittedName>
        <fullName evidence="1">Uncharacterized protein</fullName>
    </submittedName>
</protein>
<evidence type="ECO:0000313" key="1">
    <source>
        <dbReference type="EMBL" id="MFD2835294.1"/>
    </source>
</evidence>
<dbReference type="Proteomes" id="UP001597438">
    <property type="component" value="Unassembled WGS sequence"/>
</dbReference>
<keyword evidence="2" id="KW-1185">Reference proteome</keyword>
<sequence length="106" mass="11981">MIMCFSSEAQEQSVPKIGDELTIGNSMQFGYRHLDLPQANFIIKKYGRLNYDQLIGKSVVVTAVRSKKNNITVVLERADGKKFFGSFASIKADYQEALRSEELKKT</sequence>
<proteinExistence type="predicted"/>
<dbReference type="RefSeq" id="WP_251741215.1">
    <property type="nucleotide sequence ID" value="NZ_JBHUOJ010000039.1"/>
</dbReference>
<comment type="caution">
    <text evidence="1">The sequence shown here is derived from an EMBL/GenBank/DDBJ whole genome shotgun (WGS) entry which is preliminary data.</text>
</comment>
<evidence type="ECO:0000313" key="2">
    <source>
        <dbReference type="Proteomes" id="UP001597438"/>
    </source>
</evidence>